<keyword evidence="2 4" id="KW-0863">Zinc-finger</keyword>
<dbReference type="OrthoDB" id="419183at2759"/>
<evidence type="ECO:0000256" key="1">
    <source>
        <dbReference type="ARBA" id="ARBA00022723"/>
    </source>
</evidence>
<feature type="domain" description="CXXC-type" evidence="6">
    <location>
        <begin position="1"/>
        <end position="48"/>
    </location>
</feature>
<keyword evidence="1" id="KW-0479">Metal-binding</keyword>
<dbReference type="Pfam" id="PF02008">
    <property type="entry name" value="zf-CXXC"/>
    <property type="match status" value="2"/>
</dbReference>
<keyword evidence="8" id="KW-1185">Reference proteome</keyword>
<dbReference type="AlphaFoldDB" id="A0A5B7CWF1"/>
<dbReference type="GO" id="GO:0003677">
    <property type="term" value="F:DNA binding"/>
    <property type="evidence" value="ECO:0007669"/>
    <property type="project" value="InterPro"/>
</dbReference>
<feature type="domain" description="CXXC-type" evidence="6">
    <location>
        <begin position="57"/>
        <end position="111"/>
    </location>
</feature>
<evidence type="ECO:0000313" key="8">
    <source>
        <dbReference type="Proteomes" id="UP000324222"/>
    </source>
</evidence>
<evidence type="ECO:0000259" key="6">
    <source>
        <dbReference type="PROSITE" id="PS51058"/>
    </source>
</evidence>
<dbReference type="EMBL" id="VSRR010000282">
    <property type="protein sequence ID" value="MPC13455.1"/>
    <property type="molecule type" value="Genomic_DNA"/>
</dbReference>
<dbReference type="InterPro" id="IPR002857">
    <property type="entry name" value="Znf_CXXC"/>
</dbReference>
<comment type="caution">
    <text evidence="7">The sequence shown here is derived from an EMBL/GenBank/DDBJ whole genome shotgun (WGS) entry which is preliminary data.</text>
</comment>
<evidence type="ECO:0000256" key="4">
    <source>
        <dbReference type="PROSITE-ProRule" id="PRU00509"/>
    </source>
</evidence>
<evidence type="ECO:0000256" key="3">
    <source>
        <dbReference type="ARBA" id="ARBA00022833"/>
    </source>
</evidence>
<dbReference type="Proteomes" id="UP000324222">
    <property type="component" value="Unassembled WGS sequence"/>
</dbReference>
<name>A0A5B7CWF1_PORTR</name>
<protein>
    <submittedName>
        <fullName evidence="7">CXXC-type zinc finger protein 1</fullName>
    </submittedName>
</protein>
<sequence>MGRKRKGCGECEGCQVVEDCGQCRFCRDKAKFGGPNRLKQVCVYKRCVLAEMEPEDAKKRRKTAGKKGRGKCGGCDGCQRTLDCNECYACLHNAAAQPPARRKVCEMRVCEQQQMEEVRAALSVAGEPSPYSTDSLMAETFGISTSGASSPTPDGQASTHNDKMKLMRKMLKKKFAQPYSRAQK</sequence>
<organism evidence="7 8">
    <name type="scientific">Portunus trituberculatus</name>
    <name type="common">Swimming crab</name>
    <name type="synonym">Neptunus trituberculatus</name>
    <dbReference type="NCBI Taxonomy" id="210409"/>
    <lineage>
        <taxon>Eukaryota</taxon>
        <taxon>Metazoa</taxon>
        <taxon>Ecdysozoa</taxon>
        <taxon>Arthropoda</taxon>
        <taxon>Crustacea</taxon>
        <taxon>Multicrustacea</taxon>
        <taxon>Malacostraca</taxon>
        <taxon>Eumalacostraca</taxon>
        <taxon>Eucarida</taxon>
        <taxon>Decapoda</taxon>
        <taxon>Pleocyemata</taxon>
        <taxon>Brachyura</taxon>
        <taxon>Eubrachyura</taxon>
        <taxon>Portunoidea</taxon>
        <taxon>Portunidae</taxon>
        <taxon>Portuninae</taxon>
        <taxon>Portunus</taxon>
    </lineage>
</organism>
<evidence type="ECO:0000256" key="2">
    <source>
        <dbReference type="ARBA" id="ARBA00022771"/>
    </source>
</evidence>
<keyword evidence="3" id="KW-0862">Zinc</keyword>
<gene>
    <name evidence="7" type="primary">CXXC1</name>
    <name evidence="7" type="ORF">E2C01_006192</name>
</gene>
<feature type="compositionally biased region" description="Polar residues" evidence="5">
    <location>
        <begin position="143"/>
        <end position="159"/>
    </location>
</feature>
<accession>A0A5B7CWF1</accession>
<dbReference type="GO" id="GO:0008270">
    <property type="term" value="F:zinc ion binding"/>
    <property type="evidence" value="ECO:0007669"/>
    <property type="project" value="UniProtKB-KW"/>
</dbReference>
<evidence type="ECO:0000256" key="5">
    <source>
        <dbReference type="SAM" id="MobiDB-lite"/>
    </source>
</evidence>
<reference evidence="7 8" key="1">
    <citation type="submission" date="2019-05" db="EMBL/GenBank/DDBJ databases">
        <title>Another draft genome of Portunus trituberculatus and its Hox gene families provides insights of decapod evolution.</title>
        <authorList>
            <person name="Jeong J.-H."/>
            <person name="Song I."/>
            <person name="Kim S."/>
            <person name="Choi T."/>
            <person name="Kim D."/>
            <person name="Ryu S."/>
            <person name="Kim W."/>
        </authorList>
    </citation>
    <scope>NUCLEOTIDE SEQUENCE [LARGE SCALE GENOMIC DNA]</scope>
    <source>
        <tissue evidence="7">Muscle</tissue>
    </source>
</reference>
<proteinExistence type="predicted"/>
<feature type="region of interest" description="Disordered" evidence="5">
    <location>
        <begin position="143"/>
        <end position="163"/>
    </location>
</feature>
<dbReference type="PROSITE" id="PS51058">
    <property type="entry name" value="ZF_CXXC"/>
    <property type="match status" value="2"/>
</dbReference>
<evidence type="ECO:0000313" key="7">
    <source>
        <dbReference type="EMBL" id="MPC13455.1"/>
    </source>
</evidence>